<keyword evidence="2" id="KW-0963">Cytoplasm</keyword>
<dbReference type="STRING" id="1291052.FC18_GL001704"/>
<evidence type="ECO:0000259" key="17">
    <source>
        <dbReference type="Pfam" id="PF17755"/>
    </source>
</evidence>
<dbReference type="EMBL" id="AYYO01000037">
    <property type="protein sequence ID" value="KRM54997.1"/>
    <property type="molecule type" value="Genomic_DNA"/>
</dbReference>
<dbReference type="Proteomes" id="UP000051679">
    <property type="component" value="Unassembled WGS sequence"/>
</dbReference>
<comment type="subcellular location">
    <subcellularLocation>
        <location evidence="1">Cytoplasm</location>
    </subcellularLocation>
</comment>
<reference evidence="18 19" key="1">
    <citation type="journal article" date="2015" name="Genome Announc.">
        <title>Expanding the biotechnology potential of lactobacilli through comparative genomics of 213 strains and associated genera.</title>
        <authorList>
            <person name="Sun Z."/>
            <person name="Harris H.M."/>
            <person name="McCann A."/>
            <person name="Guo C."/>
            <person name="Argimon S."/>
            <person name="Zhang W."/>
            <person name="Yang X."/>
            <person name="Jeffery I.B."/>
            <person name="Cooney J.C."/>
            <person name="Kagawa T.F."/>
            <person name="Liu W."/>
            <person name="Song Y."/>
            <person name="Salvetti E."/>
            <person name="Wrobel A."/>
            <person name="Rasinkangas P."/>
            <person name="Parkhill J."/>
            <person name="Rea M.C."/>
            <person name="O'Sullivan O."/>
            <person name="Ritari J."/>
            <person name="Douillard F.P."/>
            <person name="Paul Ross R."/>
            <person name="Yang R."/>
            <person name="Briner A.E."/>
            <person name="Felis G.E."/>
            <person name="de Vos W.M."/>
            <person name="Barrangou R."/>
            <person name="Klaenhammer T.R."/>
            <person name="Caufield P.W."/>
            <person name="Cui Y."/>
            <person name="Zhang H."/>
            <person name="O'Toole P.W."/>
        </authorList>
    </citation>
    <scope>NUCLEOTIDE SEQUENCE [LARGE SCALE GENOMIC DNA]</scope>
    <source>
        <strain evidence="18 19">DSM 20505</strain>
    </source>
</reference>
<evidence type="ECO:0000256" key="12">
    <source>
        <dbReference type="ARBA" id="ARBA00023125"/>
    </source>
</evidence>
<evidence type="ECO:0000256" key="13">
    <source>
        <dbReference type="ARBA" id="ARBA00023204"/>
    </source>
</evidence>
<feature type="domain" description="UvrA DNA-binding" evidence="17">
    <location>
        <begin position="192"/>
        <end position="292"/>
    </location>
</feature>
<dbReference type="Pfam" id="PF17755">
    <property type="entry name" value="UvrA_DNA-bind"/>
    <property type="match status" value="1"/>
</dbReference>
<evidence type="ECO:0000256" key="15">
    <source>
        <dbReference type="ARBA" id="ARBA00039316"/>
    </source>
</evidence>
<keyword evidence="6" id="KW-0227">DNA damage</keyword>
<keyword evidence="13" id="KW-0234">DNA repair</keyword>
<comment type="caution">
    <text evidence="18">The sequence shown here is derived from an EMBL/GenBank/DDBJ whole genome shotgun (WGS) entry which is preliminary data.</text>
</comment>
<evidence type="ECO:0000256" key="11">
    <source>
        <dbReference type="ARBA" id="ARBA00022881"/>
    </source>
</evidence>
<dbReference type="GO" id="GO:0008270">
    <property type="term" value="F:zinc ion binding"/>
    <property type="evidence" value="ECO:0007669"/>
    <property type="project" value="UniProtKB-KW"/>
</dbReference>
<sequence length="847" mass="90802">MENSIPDKIVVRGARVNNLKDVNVDIPLHKLVAITGRSGSGKSSLAMGVLYAEGMRRYVNALSTYTRRRMGQTGKPDVDTIDHIPSAIALRQRPIVPGVRSTVGTSTEALNVIRLAFSRLGSPRCPNGHQVPPTLAIARSMDLPNKPGSGMGQITCPVCGVKFMAFAAEDFAFNSAGACATCGGTGMAQTLDESRLIPDPTKTIREGAVASWRLPGRNFMHVVADQIGIDIDTPFQDLPKEQQEMVWSGPHKKYAINIPSKSGKIFHMDNAVFENARAAVVDSMATTTNERAIARLNKFYRFGTCPTCHGSRFKPELLHQELVGKNIAQVSDITLTELAAFVPQVYAWLPADMQELARDIMAELDQILRPLIELGLGYLTLARAGSSLSTGELQRIQLSRTLRTKTTGVLYVLDEPSIGLHPANVQGLIDVMRGLVAQGNSVIVVDHDTAIIEAADYVLEIGPDAGAGGGTVVDAGPVTAIRQAPHSLIAPFLNGTTRLRVRPQADLQRLFKGKQFGVTVSDRFNLHDLTVKFPTHAFSVVSGFSGAGKSTLVFDALVPALQATKKQPAPDFVQHTERGGLRRVVAIDASPVGKNVRSTVATYTDILDRLRALYAAQPAAVQQQFTASHFSYNVTAGACPTCGGTGQISLDIQYLPDMQQTCPDCGGRRYRPEVLRVLWHGYSIADILALDVDTALKLFAATDQDGITATLQTLHDMGLGYLHLGESTPALSGGEAQRLKLTAHMGKKQTGTLFVFDEPSIGLHPLDVQVLLGVFQQLIEQGGTVLAIEHDLDVVANADYIVDMGPGGGSEGGQIVATGTPTDVARSQAGHTGAYLAAHLQHFADAK</sequence>
<keyword evidence="8" id="KW-0863">Zinc-finger</keyword>
<keyword evidence="5" id="KW-0547">Nucleotide-binding</keyword>
<gene>
    <name evidence="18" type="ORF">FC18_GL001704</name>
</gene>
<keyword evidence="11" id="KW-0267">Excision nuclease</keyword>
<evidence type="ECO:0000256" key="8">
    <source>
        <dbReference type="ARBA" id="ARBA00022771"/>
    </source>
</evidence>
<protein>
    <recommendedName>
        <fullName evidence="15">UvrABC system protein A</fullName>
    </recommendedName>
    <alternativeName>
        <fullName evidence="16">Excinuclease ABC subunit A</fullName>
    </alternativeName>
</protein>
<dbReference type="GO" id="GO:0005737">
    <property type="term" value="C:cytoplasm"/>
    <property type="evidence" value="ECO:0007669"/>
    <property type="project" value="UniProtKB-SubCell"/>
</dbReference>
<dbReference type="AlphaFoldDB" id="A0A0R1ZKL8"/>
<keyword evidence="3" id="KW-0479">Metal-binding</keyword>
<accession>A0A0R1ZKL8</accession>
<dbReference type="InterPro" id="IPR027417">
    <property type="entry name" value="P-loop_NTPase"/>
</dbReference>
<evidence type="ECO:0000256" key="6">
    <source>
        <dbReference type="ARBA" id="ARBA00022763"/>
    </source>
</evidence>
<evidence type="ECO:0000256" key="1">
    <source>
        <dbReference type="ARBA" id="ARBA00004496"/>
    </source>
</evidence>
<dbReference type="PANTHER" id="PTHR43152">
    <property type="entry name" value="UVRABC SYSTEM PROTEIN A"/>
    <property type="match status" value="1"/>
</dbReference>
<evidence type="ECO:0000256" key="3">
    <source>
        <dbReference type="ARBA" id="ARBA00022723"/>
    </source>
</evidence>
<dbReference type="SUPFAM" id="SSF52540">
    <property type="entry name" value="P-loop containing nucleoside triphosphate hydrolases"/>
    <property type="match status" value="3"/>
</dbReference>
<dbReference type="Gene3D" id="1.20.1580.10">
    <property type="entry name" value="ABC transporter ATPase like domain"/>
    <property type="match status" value="2"/>
</dbReference>
<comment type="similarity">
    <text evidence="14">Belongs to the ABC transporter superfamily. UvrA family.</text>
</comment>
<dbReference type="GO" id="GO:0004518">
    <property type="term" value="F:nuclease activity"/>
    <property type="evidence" value="ECO:0007669"/>
    <property type="project" value="UniProtKB-KW"/>
</dbReference>
<evidence type="ECO:0000256" key="14">
    <source>
        <dbReference type="ARBA" id="ARBA00038000"/>
    </source>
</evidence>
<keyword evidence="7" id="KW-0228">DNA excision</keyword>
<keyword evidence="12" id="KW-0238">DNA-binding</keyword>
<dbReference type="OrthoDB" id="9809851at2"/>
<evidence type="ECO:0000256" key="16">
    <source>
        <dbReference type="ARBA" id="ARBA00042156"/>
    </source>
</evidence>
<keyword evidence="10" id="KW-0067">ATP-binding</keyword>
<keyword evidence="19" id="KW-1185">Reference proteome</keyword>
<evidence type="ECO:0000256" key="2">
    <source>
        <dbReference type="ARBA" id="ARBA00022490"/>
    </source>
</evidence>
<dbReference type="GO" id="GO:0005524">
    <property type="term" value="F:ATP binding"/>
    <property type="evidence" value="ECO:0007669"/>
    <property type="project" value="UniProtKB-KW"/>
</dbReference>
<dbReference type="PANTHER" id="PTHR43152:SF1">
    <property type="entry name" value="UVRA PROTEIN"/>
    <property type="match status" value="1"/>
</dbReference>
<dbReference type="InterPro" id="IPR041552">
    <property type="entry name" value="UvrA_DNA-bd"/>
</dbReference>
<dbReference type="GO" id="GO:0006281">
    <property type="term" value="P:DNA repair"/>
    <property type="evidence" value="ECO:0007669"/>
    <property type="project" value="UniProtKB-KW"/>
</dbReference>
<keyword evidence="4" id="KW-0677">Repeat</keyword>
<dbReference type="PATRIC" id="fig|1291052.5.peg.1743"/>
<evidence type="ECO:0000256" key="5">
    <source>
        <dbReference type="ARBA" id="ARBA00022741"/>
    </source>
</evidence>
<dbReference type="RefSeq" id="WP_056975930.1">
    <property type="nucleotide sequence ID" value="NZ_AYYO01000037.1"/>
</dbReference>
<evidence type="ECO:0000256" key="4">
    <source>
        <dbReference type="ARBA" id="ARBA00022737"/>
    </source>
</evidence>
<dbReference type="Gene3D" id="3.40.50.300">
    <property type="entry name" value="P-loop containing nucleotide triphosphate hydrolases"/>
    <property type="match status" value="2"/>
</dbReference>
<evidence type="ECO:0000256" key="9">
    <source>
        <dbReference type="ARBA" id="ARBA00022833"/>
    </source>
</evidence>
<organism evidence="18 19">
    <name type="scientific">Lacticaseibacillus sharpeae JCM 1186 = DSM 20505</name>
    <dbReference type="NCBI Taxonomy" id="1291052"/>
    <lineage>
        <taxon>Bacteria</taxon>
        <taxon>Bacillati</taxon>
        <taxon>Bacillota</taxon>
        <taxon>Bacilli</taxon>
        <taxon>Lactobacillales</taxon>
        <taxon>Lactobacillaceae</taxon>
        <taxon>Lacticaseibacillus</taxon>
    </lineage>
</organism>
<evidence type="ECO:0000256" key="10">
    <source>
        <dbReference type="ARBA" id="ARBA00022840"/>
    </source>
</evidence>
<evidence type="ECO:0000256" key="7">
    <source>
        <dbReference type="ARBA" id="ARBA00022769"/>
    </source>
</evidence>
<dbReference type="GO" id="GO:0003677">
    <property type="term" value="F:DNA binding"/>
    <property type="evidence" value="ECO:0007669"/>
    <property type="project" value="UniProtKB-KW"/>
</dbReference>
<evidence type="ECO:0000313" key="19">
    <source>
        <dbReference type="Proteomes" id="UP000051679"/>
    </source>
</evidence>
<keyword evidence="9" id="KW-0862">Zinc</keyword>
<evidence type="ECO:0000313" key="18">
    <source>
        <dbReference type="EMBL" id="KRM54997.1"/>
    </source>
</evidence>
<name>A0A0R1ZKL8_9LACO</name>
<proteinExistence type="inferred from homology"/>
<dbReference type="Gene3D" id="1.10.8.280">
    <property type="entry name" value="ABC transporter ATPase domain-like"/>
    <property type="match status" value="1"/>
</dbReference>